<feature type="domain" description="AD" evidence="1">
    <location>
        <begin position="83"/>
        <end position="178"/>
    </location>
</feature>
<dbReference type="PANTHER" id="PTHR13542">
    <property type="entry name" value="LSM12 HOMOLOG"/>
    <property type="match status" value="1"/>
</dbReference>
<dbReference type="EMBL" id="SWFS01000152">
    <property type="protein sequence ID" value="KAA8915650.1"/>
    <property type="molecule type" value="Genomic_DNA"/>
</dbReference>
<sequence length="184" mass="20232">MNSLDWVVGLRVYSFCQITNTITLAEDQPQEAGGKKQKQAAGSDYRVIKTSFIKDVAVLDKPKGVNKGGNLSKAFGNMEPSIGAVSINAARKREQEAVKKARELRVTQGVGVTREGQMIFDAIYKTLPCRWHEKSIIVFDEVRVDPPYTTNTCIADNPNSSALELVKKIVQGTQDKFANELKGG</sequence>
<comment type="caution">
    <text evidence="2">The sequence shown here is derived from an EMBL/GenBank/DDBJ whole genome shotgun (WGS) entry which is preliminary data.</text>
</comment>
<dbReference type="AlphaFoldDB" id="A0A642VC65"/>
<keyword evidence="3" id="KW-1185">Reference proteome</keyword>
<dbReference type="InterPro" id="IPR016521">
    <property type="entry name" value="RNA-processing_Lsm12"/>
</dbReference>
<dbReference type="SMART" id="SM00995">
    <property type="entry name" value="AD"/>
    <property type="match status" value="1"/>
</dbReference>
<dbReference type="OrthoDB" id="1057137at2759"/>
<dbReference type="Pfam" id="PF09793">
    <property type="entry name" value="AD"/>
    <property type="match status" value="1"/>
</dbReference>
<organism evidence="2 3">
    <name type="scientific">Trichomonascus ciferrii</name>
    <dbReference type="NCBI Taxonomy" id="44093"/>
    <lineage>
        <taxon>Eukaryota</taxon>
        <taxon>Fungi</taxon>
        <taxon>Dikarya</taxon>
        <taxon>Ascomycota</taxon>
        <taxon>Saccharomycotina</taxon>
        <taxon>Dipodascomycetes</taxon>
        <taxon>Dipodascales</taxon>
        <taxon>Trichomonascaceae</taxon>
        <taxon>Trichomonascus</taxon>
        <taxon>Trichomonascus ciferrii complex</taxon>
    </lineage>
</organism>
<name>A0A642VC65_9ASCO</name>
<evidence type="ECO:0000313" key="3">
    <source>
        <dbReference type="Proteomes" id="UP000761534"/>
    </source>
</evidence>
<dbReference type="InterPro" id="IPR019181">
    <property type="entry name" value="LSM12_ABD"/>
</dbReference>
<dbReference type="InterPro" id="IPR047574">
    <property type="entry name" value="AD"/>
</dbReference>
<dbReference type="PIRSF" id="PIRSF007783">
    <property type="entry name" value="UCP007783_YHR121w"/>
    <property type="match status" value="1"/>
</dbReference>
<proteinExistence type="predicted"/>
<gene>
    <name evidence="2" type="ORF">TRICI_002202</name>
</gene>
<dbReference type="Proteomes" id="UP000761534">
    <property type="component" value="Unassembled WGS sequence"/>
</dbReference>
<accession>A0A642VC65</accession>
<dbReference type="VEuPathDB" id="FungiDB:TRICI_002202"/>
<reference evidence="2" key="1">
    <citation type="journal article" date="2019" name="G3 (Bethesda)">
        <title>Genome Assemblies of Two Rare Opportunistic Yeast Pathogens: Diutina rugosa (syn. Candida rugosa) and Trichomonascus ciferrii (syn. Candida ciferrii).</title>
        <authorList>
            <person name="Mixao V."/>
            <person name="Saus E."/>
            <person name="Hansen A.P."/>
            <person name="Lass-Florl C."/>
            <person name="Gabaldon T."/>
        </authorList>
    </citation>
    <scope>NUCLEOTIDE SEQUENCE</scope>
    <source>
        <strain evidence="2">CBS 4856</strain>
    </source>
</reference>
<dbReference type="InterPro" id="IPR039683">
    <property type="entry name" value="Lsm12-like"/>
</dbReference>
<evidence type="ECO:0000259" key="1">
    <source>
        <dbReference type="PROSITE" id="PS52001"/>
    </source>
</evidence>
<protein>
    <recommendedName>
        <fullName evidence="1">AD domain-containing protein</fullName>
    </recommendedName>
</protein>
<evidence type="ECO:0000313" key="2">
    <source>
        <dbReference type="EMBL" id="KAA8915650.1"/>
    </source>
</evidence>
<dbReference type="PROSITE" id="PS52001">
    <property type="entry name" value="AD"/>
    <property type="match status" value="1"/>
</dbReference>